<evidence type="ECO:0000256" key="9">
    <source>
        <dbReference type="RuleBase" id="RU361187"/>
    </source>
</evidence>
<dbReference type="GO" id="GO:0004553">
    <property type="term" value="F:hydrolase activity, hydrolyzing O-glycosyl compounds"/>
    <property type="evidence" value="ECO:0007669"/>
    <property type="project" value="InterPro"/>
</dbReference>
<evidence type="ECO:0000256" key="4">
    <source>
        <dbReference type="ARBA" id="ARBA00022801"/>
    </source>
</evidence>
<dbReference type="Gene3D" id="2.115.10.20">
    <property type="entry name" value="Glycosyl hydrolase domain, family 43"/>
    <property type="match status" value="1"/>
</dbReference>
<evidence type="ECO:0000256" key="5">
    <source>
        <dbReference type="ARBA" id="ARBA00023277"/>
    </source>
</evidence>
<dbReference type="SUPFAM" id="SSF49785">
    <property type="entry name" value="Galactose-binding domain-like"/>
    <property type="match status" value="1"/>
</dbReference>
<dbReference type="InterPro" id="IPR006584">
    <property type="entry name" value="Cellulose-bd_IV"/>
</dbReference>
<dbReference type="EMBL" id="JPRO01000020">
    <property type="protein sequence ID" value="KFE99069.1"/>
    <property type="molecule type" value="Genomic_DNA"/>
</dbReference>
<comment type="similarity">
    <text evidence="1 9">Belongs to the glycosyl hydrolase 43 family.</text>
</comment>
<keyword evidence="3 10" id="KW-0732">Signal</keyword>
<dbReference type="PROSITE" id="PS51175">
    <property type="entry name" value="CBM6"/>
    <property type="match status" value="1"/>
</dbReference>
<keyword evidence="5" id="KW-0119">Carbohydrate metabolism</keyword>
<evidence type="ECO:0000256" key="1">
    <source>
        <dbReference type="ARBA" id="ARBA00009865"/>
    </source>
</evidence>
<dbReference type="PANTHER" id="PTHR43772">
    <property type="entry name" value="ENDO-1,4-BETA-XYLANASE"/>
    <property type="match status" value="1"/>
</dbReference>
<keyword evidence="13" id="KW-1185">Reference proteome</keyword>
<dbReference type="PANTHER" id="PTHR43772:SF2">
    <property type="entry name" value="PUTATIVE (AFU_ORTHOLOGUE AFUA_2G04480)-RELATED"/>
    <property type="match status" value="1"/>
</dbReference>
<dbReference type="Gene3D" id="2.60.120.260">
    <property type="entry name" value="Galactose-binding domain-like"/>
    <property type="match status" value="1"/>
</dbReference>
<organism evidence="12 13">
    <name type="scientific">Chryseobacterium luteum</name>
    <dbReference type="NCBI Taxonomy" id="421531"/>
    <lineage>
        <taxon>Bacteria</taxon>
        <taxon>Pseudomonadati</taxon>
        <taxon>Bacteroidota</taxon>
        <taxon>Flavobacteriia</taxon>
        <taxon>Flavobacteriales</taxon>
        <taxon>Weeksellaceae</taxon>
        <taxon>Chryseobacterium group</taxon>
        <taxon>Chryseobacterium</taxon>
    </lineage>
</organism>
<feature type="site" description="Important for catalytic activity, responsible for pKa modulation of the active site Glu and correct orientation of both the proton donor and substrate" evidence="8">
    <location>
        <position position="150"/>
    </location>
</feature>
<evidence type="ECO:0000313" key="12">
    <source>
        <dbReference type="EMBL" id="KFE99069.1"/>
    </source>
</evidence>
<feature type="active site" description="Proton donor" evidence="7">
    <location>
        <position position="206"/>
    </location>
</feature>
<keyword evidence="2" id="KW-0858">Xylan degradation</keyword>
<dbReference type="InterPro" id="IPR023296">
    <property type="entry name" value="Glyco_hydro_beta-prop_sf"/>
</dbReference>
<dbReference type="OrthoDB" id="9763933at2"/>
<evidence type="ECO:0000256" key="10">
    <source>
        <dbReference type="SAM" id="SignalP"/>
    </source>
</evidence>
<dbReference type="AlphaFoldDB" id="A0A085Z3Q6"/>
<dbReference type="InterPro" id="IPR052176">
    <property type="entry name" value="Glycosyl_Hydrlase_43_Enz"/>
</dbReference>
<evidence type="ECO:0000256" key="6">
    <source>
        <dbReference type="ARBA" id="ARBA00023295"/>
    </source>
</evidence>
<accession>A0A085Z3Q6</accession>
<protein>
    <submittedName>
        <fullName evidence="12">Carbohydrate-binding protein</fullName>
    </submittedName>
</protein>
<dbReference type="GO" id="GO:0045493">
    <property type="term" value="P:xylan catabolic process"/>
    <property type="evidence" value="ECO:0007669"/>
    <property type="project" value="UniProtKB-KW"/>
</dbReference>
<keyword evidence="4 9" id="KW-0378">Hydrolase</keyword>
<keyword evidence="6 9" id="KW-0326">Glycosidase</keyword>
<evidence type="ECO:0000256" key="2">
    <source>
        <dbReference type="ARBA" id="ARBA00022651"/>
    </source>
</evidence>
<dbReference type="SUPFAM" id="SSF75005">
    <property type="entry name" value="Arabinanase/levansucrase/invertase"/>
    <property type="match status" value="1"/>
</dbReference>
<dbReference type="CDD" id="cd04084">
    <property type="entry name" value="CBM6_xylanase-like"/>
    <property type="match status" value="1"/>
</dbReference>
<feature type="signal peptide" evidence="10">
    <location>
        <begin position="1"/>
        <end position="24"/>
    </location>
</feature>
<dbReference type="SMART" id="SM00606">
    <property type="entry name" value="CBD_IV"/>
    <property type="match status" value="1"/>
</dbReference>
<dbReference type="eggNOG" id="COG3507">
    <property type="taxonomic scope" value="Bacteria"/>
</dbReference>
<name>A0A085Z3Q6_9FLAO</name>
<dbReference type="InterPro" id="IPR006710">
    <property type="entry name" value="Glyco_hydro_43"/>
</dbReference>
<comment type="caution">
    <text evidence="12">The sequence shown here is derived from an EMBL/GenBank/DDBJ whole genome shotgun (WGS) entry which is preliminary data.</text>
</comment>
<keyword evidence="2" id="KW-0624">Polysaccharide degradation</keyword>
<evidence type="ECO:0000256" key="7">
    <source>
        <dbReference type="PIRSR" id="PIRSR606710-1"/>
    </source>
</evidence>
<dbReference type="STRING" id="421531.IX38_18740"/>
<dbReference type="Pfam" id="PF03422">
    <property type="entry name" value="CBM_6"/>
    <property type="match status" value="1"/>
</dbReference>
<proteinExistence type="inferred from homology"/>
<reference evidence="12 13" key="1">
    <citation type="submission" date="2014-07" db="EMBL/GenBank/DDBJ databases">
        <title>Genome of Chryseobacterium luteum DSM 18605.</title>
        <authorList>
            <person name="Stropko S.J."/>
            <person name="Pipes S.E."/>
            <person name="Newman J.D."/>
        </authorList>
    </citation>
    <scope>NUCLEOTIDE SEQUENCE [LARGE SCALE GENOMIC DNA]</scope>
    <source>
        <strain evidence="12 13">DSM 18605</strain>
    </source>
</reference>
<sequence length="463" mass="52054">MIKKTVLKYTLNIGLMITGFSLSAQNPIIQTKFTADPAPMVYKDTVFLYTSHDEDDAFGFKMKDWLLYTSTDMVNWTDHGVVASLKDFKWTDPENGAWAPQVIERNGKFYMYCPMPGQRGIGVLVADSPYGPFKDPIGKPLVKNSSDDIDPTILIDDDGEAYLYWGNPNLWYVKLNKDMISVDGAVVKDPSIAKVKGSPDPFHYQEGPWAWKRNGNYYMAYASTCCPEGIGYAMGKSATGPWEYKGMIMDSDKRSNGNHPGIIDYKGKSYVFGFNYNLGKQTISKHYERRSICVSELIYNADGTIQKLPFWNPEGVKRIATLNPYDKVEAETIAFSEGLKTEKMTEWERNNPYDTGKKITDRLVVSSINNGDYLKIQGVDFSKGTKFLEVSVASMNGGSIEIHTDAVDGPILGTVLVTGKAEGDVFKTIKTNVKNIKGVHDVYFVFKGSKDLFYFDWWKFSSN</sequence>
<dbReference type="GO" id="GO:0030246">
    <property type="term" value="F:carbohydrate binding"/>
    <property type="evidence" value="ECO:0007669"/>
    <property type="project" value="InterPro"/>
</dbReference>
<feature type="active site" description="Proton acceptor" evidence="7">
    <location>
        <position position="36"/>
    </location>
</feature>
<evidence type="ECO:0000256" key="8">
    <source>
        <dbReference type="PIRSR" id="PIRSR606710-2"/>
    </source>
</evidence>
<feature type="domain" description="CBM6" evidence="11">
    <location>
        <begin position="326"/>
        <end position="461"/>
    </location>
</feature>
<evidence type="ECO:0000256" key="3">
    <source>
        <dbReference type="ARBA" id="ARBA00022729"/>
    </source>
</evidence>
<dbReference type="InterPro" id="IPR005084">
    <property type="entry name" value="CBM6"/>
</dbReference>
<dbReference type="RefSeq" id="WP_034707213.1">
    <property type="nucleotide sequence ID" value="NZ_JPRO01000020.1"/>
</dbReference>
<gene>
    <name evidence="12" type="ORF">IX38_18740</name>
</gene>
<evidence type="ECO:0000259" key="11">
    <source>
        <dbReference type="PROSITE" id="PS51175"/>
    </source>
</evidence>
<feature type="chain" id="PRO_5001800425" evidence="10">
    <location>
        <begin position="25"/>
        <end position="463"/>
    </location>
</feature>
<dbReference type="CDD" id="cd18618">
    <property type="entry name" value="GH43_Xsa43E-like"/>
    <property type="match status" value="1"/>
</dbReference>
<dbReference type="Pfam" id="PF04616">
    <property type="entry name" value="Glyco_hydro_43"/>
    <property type="match status" value="1"/>
</dbReference>
<dbReference type="Proteomes" id="UP000028703">
    <property type="component" value="Unassembled WGS sequence"/>
</dbReference>
<evidence type="ECO:0000313" key="13">
    <source>
        <dbReference type="Proteomes" id="UP000028703"/>
    </source>
</evidence>
<dbReference type="InterPro" id="IPR008979">
    <property type="entry name" value="Galactose-bd-like_sf"/>
</dbReference>